<evidence type="ECO:0000256" key="1">
    <source>
        <dbReference type="SAM" id="MobiDB-lite"/>
    </source>
</evidence>
<protein>
    <submittedName>
        <fullName evidence="2">Uncharacterized protein</fullName>
    </submittedName>
</protein>
<sequence length="69" mass="7766">MHCKRSARRCCKQDFRASTGQQRSFSSGWKSRAKHGSLAVQQTATVPSIYERFFAGEENAADADGRIRE</sequence>
<organism evidence="2 3">
    <name type="scientific">Scytalidium lignicola</name>
    <name type="common">Hyphomycete</name>
    <dbReference type="NCBI Taxonomy" id="5539"/>
    <lineage>
        <taxon>Eukaryota</taxon>
        <taxon>Fungi</taxon>
        <taxon>Dikarya</taxon>
        <taxon>Ascomycota</taxon>
        <taxon>Pezizomycotina</taxon>
        <taxon>Leotiomycetes</taxon>
        <taxon>Leotiomycetes incertae sedis</taxon>
        <taxon>Scytalidium</taxon>
    </lineage>
</organism>
<accession>A0A3E2H350</accession>
<gene>
    <name evidence="2" type="ORF">B7463_g8562</name>
</gene>
<evidence type="ECO:0000313" key="3">
    <source>
        <dbReference type="Proteomes" id="UP000258309"/>
    </source>
</evidence>
<proteinExistence type="predicted"/>
<dbReference type="EMBL" id="NCSJ02000190">
    <property type="protein sequence ID" value="RFU27785.1"/>
    <property type="molecule type" value="Genomic_DNA"/>
</dbReference>
<feature type="non-terminal residue" evidence="2">
    <location>
        <position position="69"/>
    </location>
</feature>
<comment type="caution">
    <text evidence="2">The sequence shown here is derived from an EMBL/GenBank/DDBJ whole genome shotgun (WGS) entry which is preliminary data.</text>
</comment>
<keyword evidence="3" id="KW-1185">Reference proteome</keyword>
<evidence type="ECO:0000313" key="2">
    <source>
        <dbReference type="EMBL" id="RFU27785.1"/>
    </source>
</evidence>
<feature type="non-terminal residue" evidence="2">
    <location>
        <position position="1"/>
    </location>
</feature>
<dbReference type="Proteomes" id="UP000258309">
    <property type="component" value="Unassembled WGS sequence"/>
</dbReference>
<name>A0A3E2H350_SCYLI</name>
<dbReference type="AlphaFoldDB" id="A0A3E2H350"/>
<feature type="region of interest" description="Disordered" evidence="1">
    <location>
        <begin position="21"/>
        <end position="41"/>
    </location>
</feature>
<reference evidence="2 3" key="1">
    <citation type="submission" date="2018-05" db="EMBL/GenBank/DDBJ databases">
        <title>Draft genome sequence of Scytalidium lignicola DSM 105466, a ubiquitous saprotrophic fungus.</title>
        <authorList>
            <person name="Buettner E."/>
            <person name="Gebauer A.M."/>
            <person name="Hofrichter M."/>
            <person name="Liers C."/>
            <person name="Kellner H."/>
        </authorList>
    </citation>
    <scope>NUCLEOTIDE SEQUENCE [LARGE SCALE GENOMIC DNA]</scope>
    <source>
        <strain evidence="2 3">DSM 105466</strain>
    </source>
</reference>